<reference evidence="3" key="1">
    <citation type="submission" date="2023-08" db="EMBL/GenBank/DDBJ databases">
        <title>The draft genome of Tsukamurella strandjordii strain 050030.</title>
        <authorList>
            <person name="Zhao F."/>
            <person name="Feng Y."/>
            <person name="Zong Z."/>
        </authorList>
    </citation>
    <scope>NUCLEOTIDE SEQUENCE</scope>
    <source>
        <strain evidence="3">050030</strain>
    </source>
</reference>
<accession>A0AA90SMI9</accession>
<evidence type="ECO:0000313" key="4">
    <source>
        <dbReference type="Proteomes" id="UP001178281"/>
    </source>
</evidence>
<dbReference type="PROSITE" id="PS50966">
    <property type="entry name" value="ZF_SWIM"/>
    <property type="match status" value="1"/>
</dbReference>
<feature type="domain" description="SWIM-type" evidence="2">
    <location>
        <begin position="106"/>
        <end position="134"/>
    </location>
</feature>
<organism evidence="3 4">
    <name type="scientific">Tsukamurella strandjordii</name>
    <dbReference type="NCBI Taxonomy" id="147577"/>
    <lineage>
        <taxon>Bacteria</taxon>
        <taxon>Bacillati</taxon>
        <taxon>Actinomycetota</taxon>
        <taxon>Actinomycetes</taxon>
        <taxon>Mycobacteriales</taxon>
        <taxon>Tsukamurellaceae</taxon>
        <taxon>Tsukamurella</taxon>
    </lineage>
</organism>
<keyword evidence="1" id="KW-0862">Zinc</keyword>
<name>A0AA90SMI9_9ACTN</name>
<keyword evidence="1" id="KW-0479">Metal-binding</keyword>
<evidence type="ECO:0000256" key="1">
    <source>
        <dbReference type="PROSITE-ProRule" id="PRU00325"/>
    </source>
</evidence>
<dbReference type="RefSeq" id="WP_305111979.1">
    <property type="nucleotide sequence ID" value="NZ_JAUTIX010000006.1"/>
</dbReference>
<dbReference type="InterPro" id="IPR007527">
    <property type="entry name" value="Znf_SWIM"/>
</dbReference>
<protein>
    <recommendedName>
        <fullName evidence="2">SWIM-type domain-containing protein</fullName>
    </recommendedName>
</protein>
<evidence type="ECO:0000313" key="3">
    <source>
        <dbReference type="EMBL" id="MDP0399278.1"/>
    </source>
</evidence>
<proteinExistence type="predicted"/>
<comment type="caution">
    <text evidence="3">The sequence shown here is derived from an EMBL/GenBank/DDBJ whole genome shotgun (WGS) entry which is preliminary data.</text>
</comment>
<keyword evidence="4" id="KW-1185">Reference proteome</keyword>
<dbReference type="EMBL" id="JAUTIX010000006">
    <property type="protein sequence ID" value="MDP0399278.1"/>
    <property type="molecule type" value="Genomic_DNA"/>
</dbReference>
<sequence length="185" mass="19257">MTTPAFGFTAWGSDMVRIAEPVRASSPNTLAPGARRIARAGCVTLQVEGGRVTAHIHRGASASVAHLEFAAAEPAVVAALREAMGPRAEPDDAAHAAVVARGLRPAPVLAAADCSCRARTTMCVHVLAALYALAERVDHEPTIVLAILRFTTPRSASGSAGADRPVARWTPLAAVDARDYFAART</sequence>
<dbReference type="AlphaFoldDB" id="A0AA90SMI9"/>
<dbReference type="Proteomes" id="UP001178281">
    <property type="component" value="Unassembled WGS sequence"/>
</dbReference>
<dbReference type="Pfam" id="PF04434">
    <property type="entry name" value="SWIM"/>
    <property type="match status" value="1"/>
</dbReference>
<keyword evidence="1" id="KW-0863">Zinc-finger</keyword>
<evidence type="ECO:0000259" key="2">
    <source>
        <dbReference type="PROSITE" id="PS50966"/>
    </source>
</evidence>
<dbReference type="GO" id="GO:0008270">
    <property type="term" value="F:zinc ion binding"/>
    <property type="evidence" value="ECO:0007669"/>
    <property type="project" value="UniProtKB-KW"/>
</dbReference>
<gene>
    <name evidence="3" type="ORF">Q7X28_15230</name>
</gene>